<dbReference type="InterPro" id="IPR024087">
    <property type="entry name" value="Creatininase-like_sf"/>
</dbReference>
<name>A0A5N8W4H6_9ACTN</name>
<dbReference type="PANTHER" id="PTHR35005:SF1">
    <property type="entry name" value="2-AMINO-5-FORMYLAMINO-6-RIBOSYLAMINOPYRIMIDIN-4(3H)-ONE 5'-MONOPHOSPHATE DEFORMYLASE"/>
    <property type="match status" value="1"/>
</dbReference>
<sequence>MSSSVSQPTPAPEGPLPTVSALVPADTTEDVRARGADMARQVAVLPVGSLEQHGPYLPLATDTLVACAIAREIAAAYPVHLLPPVTISCSHEHATWPGTVSISAVTLHAVVRDIAASLRRSGVEALVVVNGHGGNYVLGNVVQESTAEGHRMALFPAMEDWEAARERAGVETTLLSDMHAGEIETSILLHCHPELVRPGYESADLRADDRRHLLSLGMPAYTDSGVIGRPSLGSAAKGKELLAGFVESFGAYFSVVTSDGFPKVTSDGFPRGASDGFPRGASDGFSDASDGFSDGSEGAVASS</sequence>
<comment type="similarity">
    <text evidence="5">Belongs to the creatininase superfamily.</text>
</comment>
<dbReference type="Pfam" id="PF02633">
    <property type="entry name" value="Creatininase"/>
    <property type="match status" value="1"/>
</dbReference>
<evidence type="ECO:0000256" key="2">
    <source>
        <dbReference type="ARBA" id="ARBA00022723"/>
    </source>
</evidence>
<evidence type="ECO:0000313" key="8">
    <source>
        <dbReference type="Proteomes" id="UP000326979"/>
    </source>
</evidence>
<dbReference type="GO" id="GO:0009231">
    <property type="term" value="P:riboflavin biosynthetic process"/>
    <property type="evidence" value="ECO:0007669"/>
    <property type="project" value="TreeGrafter"/>
</dbReference>
<dbReference type="GO" id="GO:0016811">
    <property type="term" value="F:hydrolase activity, acting on carbon-nitrogen (but not peptide) bonds, in linear amides"/>
    <property type="evidence" value="ECO:0007669"/>
    <property type="project" value="TreeGrafter"/>
</dbReference>
<gene>
    <name evidence="7" type="ORF">FNH04_19530</name>
</gene>
<reference evidence="7 8" key="1">
    <citation type="submission" date="2019-07" db="EMBL/GenBank/DDBJ databases">
        <title>New species of Amycolatopsis and Streptomyces.</title>
        <authorList>
            <person name="Duangmal K."/>
            <person name="Teo W.F.A."/>
            <person name="Lipun K."/>
        </authorList>
    </citation>
    <scope>NUCLEOTIDE SEQUENCE [LARGE SCALE GENOMIC DNA]</scope>
    <source>
        <strain evidence="7 8">TISTR 2346</strain>
    </source>
</reference>
<keyword evidence="8" id="KW-1185">Reference proteome</keyword>
<proteinExistence type="inferred from homology"/>
<comment type="cofactor">
    <cofactor evidence="1">
        <name>Zn(2+)</name>
        <dbReference type="ChEBI" id="CHEBI:29105"/>
    </cofactor>
</comment>
<evidence type="ECO:0000256" key="4">
    <source>
        <dbReference type="ARBA" id="ARBA00022833"/>
    </source>
</evidence>
<dbReference type="AlphaFoldDB" id="A0A5N8W4H6"/>
<protein>
    <submittedName>
        <fullName evidence="7">Creatininase family protein</fullName>
    </submittedName>
</protein>
<keyword evidence="3" id="KW-0378">Hydrolase</keyword>
<evidence type="ECO:0000256" key="6">
    <source>
        <dbReference type="SAM" id="MobiDB-lite"/>
    </source>
</evidence>
<comment type="caution">
    <text evidence="7">The sequence shown here is derived from an EMBL/GenBank/DDBJ whole genome shotgun (WGS) entry which is preliminary data.</text>
</comment>
<evidence type="ECO:0000256" key="1">
    <source>
        <dbReference type="ARBA" id="ARBA00001947"/>
    </source>
</evidence>
<dbReference type="Proteomes" id="UP000326979">
    <property type="component" value="Unassembled WGS sequence"/>
</dbReference>
<feature type="region of interest" description="Disordered" evidence="6">
    <location>
        <begin position="1"/>
        <end position="24"/>
    </location>
</feature>
<organism evidence="7 8">
    <name type="scientific">Streptomyces phyllanthi</name>
    <dbReference type="NCBI Taxonomy" id="1803180"/>
    <lineage>
        <taxon>Bacteria</taxon>
        <taxon>Bacillati</taxon>
        <taxon>Actinomycetota</taxon>
        <taxon>Actinomycetes</taxon>
        <taxon>Kitasatosporales</taxon>
        <taxon>Streptomycetaceae</taxon>
        <taxon>Streptomyces</taxon>
    </lineage>
</organism>
<dbReference type="InterPro" id="IPR003785">
    <property type="entry name" value="Creatininase/forma_Hydrolase"/>
</dbReference>
<evidence type="ECO:0000256" key="5">
    <source>
        <dbReference type="ARBA" id="ARBA00024029"/>
    </source>
</evidence>
<feature type="region of interest" description="Disordered" evidence="6">
    <location>
        <begin position="267"/>
        <end position="303"/>
    </location>
</feature>
<evidence type="ECO:0000256" key="3">
    <source>
        <dbReference type="ARBA" id="ARBA00022801"/>
    </source>
</evidence>
<keyword evidence="4" id="KW-0862">Zinc</keyword>
<dbReference type="PANTHER" id="PTHR35005">
    <property type="entry name" value="3-DEHYDRO-SCYLLO-INOSOSE HYDROLASE"/>
    <property type="match status" value="1"/>
</dbReference>
<dbReference type="GO" id="GO:0046872">
    <property type="term" value="F:metal ion binding"/>
    <property type="evidence" value="ECO:0007669"/>
    <property type="project" value="UniProtKB-KW"/>
</dbReference>
<dbReference type="OrthoDB" id="9801445at2"/>
<dbReference type="EMBL" id="VJZE01000127">
    <property type="protein sequence ID" value="MPY42012.1"/>
    <property type="molecule type" value="Genomic_DNA"/>
</dbReference>
<accession>A0A5N8W4H6</accession>
<keyword evidence="2" id="KW-0479">Metal-binding</keyword>
<dbReference type="Gene3D" id="3.40.50.10310">
    <property type="entry name" value="Creatininase"/>
    <property type="match status" value="1"/>
</dbReference>
<dbReference type="SUPFAM" id="SSF102215">
    <property type="entry name" value="Creatininase"/>
    <property type="match status" value="1"/>
</dbReference>
<feature type="compositionally biased region" description="Low complexity" evidence="6">
    <location>
        <begin position="280"/>
        <end position="296"/>
    </location>
</feature>
<evidence type="ECO:0000313" key="7">
    <source>
        <dbReference type="EMBL" id="MPY42012.1"/>
    </source>
</evidence>